<dbReference type="STRING" id="708197.A0A161W3E3"/>
<feature type="domain" description="NB-ARC" evidence="3">
    <location>
        <begin position="335"/>
        <end position="491"/>
    </location>
</feature>
<dbReference type="GO" id="GO:0003824">
    <property type="term" value="F:catalytic activity"/>
    <property type="evidence" value="ECO:0007669"/>
    <property type="project" value="InterPro"/>
</dbReference>
<dbReference type="InterPro" id="IPR002182">
    <property type="entry name" value="NB-ARC"/>
</dbReference>
<reference evidence="4 5" key="1">
    <citation type="submission" date="2015-06" db="EMBL/GenBank/DDBJ databases">
        <title>Survival trade-offs in plant roots during colonization by closely related pathogenic and mutualistic fungi.</title>
        <authorList>
            <person name="Hacquard S."/>
            <person name="Kracher B."/>
            <person name="Hiruma K."/>
            <person name="Weinman A."/>
            <person name="Muench P."/>
            <person name="Garrido Oter R."/>
            <person name="Ver Loren van Themaat E."/>
            <person name="Dallerey J.-F."/>
            <person name="Damm U."/>
            <person name="Henrissat B."/>
            <person name="Lespinet O."/>
            <person name="Thon M."/>
            <person name="Kemen E."/>
            <person name="McHardy A.C."/>
            <person name="Schulze-Lefert P."/>
            <person name="O'Connell R.J."/>
        </authorList>
    </citation>
    <scope>NUCLEOTIDE SEQUENCE [LARGE SCALE GENOMIC DNA]</scope>
    <source>
        <strain evidence="4 5">0861</strain>
    </source>
</reference>
<dbReference type="EMBL" id="LFIV01000003">
    <property type="protein sequence ID" value="KZL78138.1"/>
    <property type="molecule type" value="Genomic_DNA"/>
</dbReference>
<dbReference type="InterPro" id="IPR027417">
    <property type="entry name" value="P-loop_NTPase"/>
</dbReference>
<proteinExistence type="predicted"/>
<dbReference type="AlphaFoldDB" id="A0A161W3E3"/>
<evidence type="ECO:0000256" key="1">
    <source>
        <dbReference type="SAM" id="MobiDB-lite"/>
    </source>
</evidence>
<feature type="region of interest" description="Disordered" evidence="1">
    <location>
        <begin position="720"/>
        <end position="746"/>
    </location>
</feature>
<dbReference type="Pfam" id="PF00931">
    <property type="entry name" value="NB-ARC"/>
    <property type="match status" value="1"/>
</dbReference>
<dbReference type="SUPFAM" id="SSF52540">
    <property type="entry name" value="P-loop containing nucleoside triphosphate hydrolases"/>
    <property type="match status" value="1"/>
</dbReference>
<feature type="compositionally biased region" description="Polar residues" evidence="1">
    <location>
        <begin position="733"/>
        <end position="746"/>
    </location>
</feature>
<dbReference type="InterPro" id="IPR035994">
    <property type="entry name" value="Nucleoside_phosphorylase_sf"/>
</dbReference>
<dbReference type="GO" id="GO:0009116">
    <property type="term" value="P:nucleoside metabolic process"/>
    <property type="evidence" value="ECO:0007669"/>
    <property type="project" value="InterPro"/>
</dbReference>
<dbReference type="Proteomes" id="UP000076552">
    <property type="component" value="Unassembled WGS sequence"/>
</dbReference>
<comment type="caution">
    <text evidence="4">The sequence shown here is derived from an EMBL/GenBank/DDBJ whole genome shotgun (WGS) entry which is preliminary data.</text>
</comment>
<accession>A0A161W3E3</accession>
<name>A0A161W3E3_9PEZI</name>
<evidence type="ECO:0000313" key="5">
    <source>
        <dbReference type="Proteomes" id="UP000076552"/>
    </source>
</evidence>
<dbReference type="SUPFAM" id="SSF53167">
    <property type="entry name" value="Purine and uridine phosphorylases"/>
    <property type="match status" value="1"/>
</dbReference>
<evidence type="ECO:0000313" key="4">
    <source>
        <dbReference type="EMBL" id="KZL78138.1"/>
    </source>
</evidence>
<dbReference type="GO" id="GO:0043531">
    <property type="term" value="F:ADP binding"/>
    <property type="evidence" value="ECO:0007669"/>
    <property type="project" value="InterPro"/>
</dbReference>
<dbReference type="Gene3D" id="3.40.50.300">
    <property type="entry name" value="P-loop containing nucleotide triphosphate hydrolases"/>
    <property type="match status" value="1"/>
</dbReference>
<keyword evidence="5" id="KW-1185">Reference proteome</keyword>
<evidence type="ECO:0000256" key="2">
    <source>
        <dbReference type="SAM" id="SignalP"/>
    </source>
</evidence>
<feature type="chain" id="PRO_5007828279" evidence="2">
    <location>
        <begin position="26"/>
        <end position="746"/>
    </location>
</feature>
<feature type="signal peptide" evidence="2">
    <location>
        <begin position="1"/>
        <end position="25"/>
    </location>
</feature>
<organism evidence="4 5">
    <name type="scientific">Colletotrichum tofieldiae</name>
    <dbReference type="NCBI Taxonomy" id="708197"/>
    <lineage>
        <taxon>Eukaryota</taxon>
        <taxon>Fungi</taxon>
        <taxon>Dikarya</taxon>
        <taxon>Ascomycota</taxon>
        <taxon>Pezizomycotina</taxon>
        <taxon>Sordariomycetes</taxon>
        <taxon>Hypocreomycetidae</taxon>
        <taxon>Glomerellales</taxon>
        <taxon>Glomerellaceae</taxon>
        <taxon>Colletotrichum</taxon>
        <taxon>Colletotrichum spaethianum species complex</taxon>
    </lineage>
</organism>
<dbReference type="Gene3D" id="3.40.50.1580">
    <property type="entry name" value="Nucleoside phosphorylase domain"/>
    <property type="match status" value="1"/>
</dbReference>
<gene>
    <name evidence="4" type="ORF">CT0861_05739</name>
</gene>
<protein>
    <submittedName>
        <fullName evidence="4">Kinesin light chain (Nucleoside phosphorylase)</fullName>
    </submittedName>
</protein>
<sequence length="746" mass="81972">MTKSVPMRDFTIGWVCALPVELAAATTMMDEEFTALPSHPSDSNIYSFGRIGVHNVVAACLPAGQMGTNQAATVASQMKSSFPSLRFGLLVGIGGGVPNLDNDIDIRLGDVTGPNGGITRTGSLNAPPAILLNALAKLQADDLLGRTQVLKHLSKFSNLPKFVSPGPHQDALFNTSSPHIAGVTCSKCRQDGIVEREPRGTTDPVLFFGTIASGNHVMKDDLTLDRYSQELGGILCFEMEAVGLMKTFPCIVVRGICDYADAHKNKRWQPYAAATAAACAKELLSIIPPVLLVDIKGLGCRKVHFVVPFSRNKSFVQRGSILQHLLGKILPNANQDDCQRTAIYGLGGVGKTQIAIEAAYRAWDTEPGCSVFWVPAVSLVTFEDAYRKIGQAMGISEIEEGKADIKSLVKTALTGEDVGCWLLIIDNADDADLLFADLNGPSLFSYLPFSRQGSILVTTRNRGVSDRFDIRGADAFAVGEMSMPEARELLQGNLTDSQFCNAESTEALLHLLACLPLAIKQTSACTVVNEMGTTKYLAYCRFSDKTQIELLSRDFEDRSRYQDIADPTATTWLVSFTQLLRSRPLAARYLKFICYLAEKDIPLELLPLEEDKMATDEALGTLKAYAFIQQREATDRFDIHQLVRLTMRNWLKQQGEESEQITHVITRLSEKFPFPQYENREVWAAYLSHAQVALAVRDKCTDEKAQCMLLFHIGQSHTMHTATSDENSGPKASRNTRYYNQPGTCA</sequence>
<evidence type="ECO:0000259" key="3">
    <source>
        <dbReference type="Pfam" id="PF00931"/>
    </source>
</evidence>
<keyword evidence="2" id="KW-0732">Signal</keyword>
<dbReference type="InterPro" id="IPR053137">
    <property type="entry name" value="NLR-like"/>
</dbReference>
<dbReference type="PANTHER" id="PTHR46082">
    <property type="entry name" value="ATP/GTP-BINDING PROTEIN-RELATED"/>
    <property type="match status" value="1"/>
</dbReference>
<dbReference type="PANTHER" id="PTHR46082:SF11">
    <property type="entry name" value="AAA+ ATPASE DOMAIN-CONTAINING PROTEIN-RELATED"/>
    <property type="match status" value="1"/>
</dbReference>